<evidence type="ECO:0000259" key="13">
    <source>
        <dbReference type="SMART" id="SM00479"/>
    </source>
</evidence>
<dbReference type="Gene3D" id="2.40.50.140">
    <property type="entry name" value="Nucleic acid-binding proteins"/>
    <property type="match status" value="1"/>
</dbReference>
<feature type="region of interest" description="Disordered" evidence="12">
    <location>
        <begin position="241"/>
        <end position="305"/>
    </location>
</feature>
<dbReference type="SMART" id="SM00481">
    <property type="entry name" value="POLIIIAc"/>
    <property type="match status" value="1"/>
</dbReference>
<dbReference type="Pfam" id="PF17657">
    <property type="entry name" value="DNA_pol3_finger"/>
    <property type="match status" value="1"/>
</dbReference>
<comment type="caution">
    <text evidence="15">The sequence shown here is derived from an EMBL/GenBank/DDBJ whole genome shotgun (WGS) entry which is preliminary data.</text>
</comment>
<evidence type="ECO:0000256" key="1">
    <source>
        <dbReference type="ARBA" id="ARBA00003452"/>
    </source>
</evidence>
<dbReference type="Gene3D" id="1.20.5.140">
    <property type="match status" value="1"/>
</dbReference>
<dbReference type="Pfam" id="PF02811">
    <property type="entry name" value="PHP"/>
    <property type="match status" value="1"/>
</dbReference>
<dbReference type="Pfam" id="PF14480">
    <property type="entry name" value="DNA_pol3_a_NI"/>
    <property type="match status" value="1"/>
</dbReference>
<dbReference type="CDD" id="cd07435">
    <property type="entry name" value="PHP_PolIIIA_POLC"/>
    <property type="match status" value="1"/>
</dbReference>
<keyword evidence="7 11" id="KW-0378">Hydrolase</keyword>
<keyword evidence="9 11" id="KW-0239">DNA-directed DNA polymerase</keyword>
<name>A0A8J7HAB6_9FIRM</name>
<dbReference type="NCBIfam" id="TIGR01405">
    <property type="entry name" value="polC_Gram_pos"/>
    <property type="match status" value="1"/>
</dbReference>
<dbReference type="Proteomes" id="UP000623269">
    <property type="component" value="Unassembled WGS sequence"/>
</dbReference>
<evidence type="ECO:0000256" key="5">
    <source>
        <dbReference type="ARBA" id="ARBA00022705"/>
    </source>
</evidence>
<dbReference type="RefSeq" id="WP_197662276.1">
    <property type="nucleotide sequence ID" value="NZ_JAEAGR010000016.1"/>
</dbReference>
<evidence type="ECO:0000313" key="16">
    <source>
        <dbReference type="Proteomes" id="UP000623269"/>
    </source>
</evidence>
<keyword evidence="4 11" id="KW-0548">Nucleotidyltransferase</keyword>
<evidence type="ECO:0000256" key="7">
    <source>
        <dbReference type="ARBA" id="ARBA00022801"/>
    </source>
</evidence>
<organism evidence="15 16">
    <name type="scientific">Mobilitalea sibirica</name>
    <dbReference type="NCBI Taxonomy" id="1462919"/>
    <lineage>
        <taxon>Bacteria</taxon>
        <taxon>Bacillati</taxon>
        <taxon>Bacillota</taxon>
        <taxon>Clostridia</taxon>
        <taxon>Lachnospirales</taxon>
        <taxon>Lachnospiraceae</taxon>
        <taxon>Mobilitalea</taxon>
    </lineage>
</organism>
<dbReference type="NCBIfam" id="TIGR00573">
    <property type="entry name" value="dnaq"/>
    <property type="match status" value="1"/>
</dbReference>
<dbReference type="InterPro" id="IPR012337">
    <property type="entry name" value="RNaseH-like_sf"/>
</dbReference>
<evidence type="ECO:0000256" key="11">
    <source>
        <dbReference type="HAMAP-Rule" id="MF_00356"/>
    </source>
</evidence>
<dbReference type="InterPro" id="IPR012340">
    <property type="entry name" value="NA-bd_OB-fold"/>
</dbReference>
<feature type="compositionally biased region" description="Low complexity" evidence="12">
    <location>
        <begin position="261"/>
        <end position="282"/>
    </location>
</feature>
<evidence type="ECO:0000259" key="14">
    <source>
        <dbReference type="SMART" id="SM00481"/>
    </source>
</evidence>
<accession>A0A8J7HAB6</accession>
<dbReference type="SMART" id="SM00479">
    <property type="entry name" value="EXOIII"/>
    <property type="match status" value="1"/>
</dbReference>
<reference evidence="15" key="1">
    <citation type="submission" date="2020-12" db="EMBL/GenBank/DDBJ databases">
        <title>M. sibirica DSM 26468T genome.</title>
        <authorList>
            <person name="Thieme N."/>
            <person name="Rettenmaier R."/>
            <person name="Zverlov V."/>
            <person name="Liebl W."/>
        </authorList>
    </citation>
    <scope>NUCLEOTIDE SEQUENCE</scope>
    <source>
        <strain evidence="15">DSM 26468</strain>
    </source>
</reference>
<dbReference type="SUPFAM" id="SSF53098">
    <property type="entry name" value="Ribonuclease H-like"/>
    <property type="match status" value="1"/>
</dbReference>
<dbReference type="EMBL" id="JAEAGR010000016">
    <property type="protein sequence ID" value="MBH1942031.1"/>
    <property type="molecule type" value="Genomic_DNA"/>
</dbReference>
<dbReference type="PANTHER" id="PTHR32294">
    <property type="entry name" value="DNA POLYMERASE III SUBUNIT ALPHA"/>
    <property type="match status" value="1"/>
</dbReference>
<dbReference type="PANTHER" id="PTHR32294:SF5">
    <property type="entry name" value="DNA POLYMERASE III POLC-TYPE"/>
    <property type="match status" value="1"/>
</dbReference>
<dbReference type="InterPro" id="IPR003141">
    <property type="entry name" value="Pol/His_phosphatase_N"/>
</dbReference>
<keyword evidence="3 11" id="KW-0808">Transferase</keyword>
<dbReference type="Gene3D" id="1.10.150.700">
    <property type="entry name" value="PolC, middle finger domain"/>
    <property type="match status" value="2"/>
</dbReference>
<dbReference type="Gene3D" id="1.10.150.870">
    <property type="match status" value="1"/>
</dbReference>
<dbReference type="Pfam" id="PF07733">
    <property type="entry name" value="DNA_pol3_alpha"/>
    <property type="match status" value="1"/>
</dbReference>
<evidence type="ECO:0000256" key="10">
    <source>
        <dbReference type="ARBA" id="ARBA00049244"/>
    </source>
</evidence>
<evidence type="ECO:0000256" key="3">
    <source>
        <dbReference type="ARBA" id="ARBA00022679"/>
    </source>
</evidence>
<dbReference type="Gene3D" id="3.30.1900.20">
    <property type="match status" value="2"/>
</dbReference>
<evidence type="ECO:0000256" key="12">
    <source>
        <dbReference type="SAM" id="MobiDB-lite"/>
    </source>
</evidence>
<dbReference type="HAMAP" id="MF_00356">
    <property type="entry name" value="DNApol_PolC"/>
    <property type="match status" value="1"/>
</dbReference>
<comment type="function">
    <text evidence="1 11">Required for replicative DNA synthesis. This DNA polymerase also exhibits 3' to 5' exonuclease activity.</text>
</comment>
<keyword evidence="2 11" id="KW-0963">Cytoplasm</keyword>
<proteinExistence type="inferred from homology"/>
<dbReference type="EC" id="2.7.7.7" evidence="11"/>
<dbReference type="Gene3D" id="3.30.420.10">
    <property type="entry name" value="Ribonuclease H-like superfamily/Ribonuclease H"/>
    <property type="match status" value="1"/>
</dbReference>
<dbReference type="InterPro" id="IPR006308">
    <property type="entry name" value="Pol_III_a_PolC-type_gram_pos"/>
</dbReference>
<keyword evidence="16" id="KW-1185">Reference proteome</keyword>
<dbReference type="InterPro" id="IPR028112">
    <property type="entry name" value="DNA_PolC-type_N_I"/>
</dbReference>
<feature type="compositionally biased region" description="Polar residues" evidence="12">
    <location>
        <begin position="191"/>
        <end position="202"/>
    </location>
</feature>
<sequence length="1558" mass="174722">MNMLFFEAFERMSVDDELKAFYNDVVVLKVIASKQSKKIFICIKSNRLISRFNIKRMEELLNRQLFLHTGNVAVIKPQFELSTQYNLENLYPLYIDSIMEELREESVVIHHILSSAEVTIENMNLRIKVTDSCVVKEKTIKLKDYLETLFQERFNYTVSVIFEYIEPKEKKTSRLEYMGHARTNAYPMESSHYSSNDPVGSHNSEDNDNANSSSIDISNENQQSGSNIEAVNSELSNNINGINRKEKEQSPVKTSTGNAVSGKSSTNGTTTDTNGNGKTKGNMSAGSKGIGNKGRGAYEKGKGSYRKLPSDPSVVYGRNFEGNSIPICDIIGEIGEVIIRGKLIKPDNRSIGNEKSIITFVLTDFTDSIKVKLYTKTIEVDEILAALRPGGFFQLKGIAQMDTYERDILISSVVGIRTIGDFTTTRMDQAPKKRVELHAHTLMSDMDAVVDVKKLVKRAFAWGHSAVAVTDHGVVQSFPEASHALNPKDYSDEEEQKRAKNFKVIYGMEAYLVDDLKEVVTNGRGQSLMDAYVVFDIETTGFSQNNDKIIEIGAVKVLGGEITDRYSSFINPQVPIPFEIEQLTGINDDMVIEAPTVETVLPEFLAFCEGCSLVAHNASFDMGFVTKNAQRQGLIADFTVVDTVGLARILLPELSRYKLNTVAKALNVSLENHHRAVDDAGATAEIFLKLIEMLKEKEVHSLNEIDKLGRMSPEAVKKLPAYHAIILAKNDIGRVNLYKLVSMSHIDYYNKRPKIPKSLLNECREGLIVGSACEAGEVYRAVLTNQSHEQLERLVKFYDYLEIQPLGNNEFLIRSDRSDERNITSQEELKEINKRIIALGEEYHKPVVATCDVHFLDPEDEVYRRIILAGKGYKDADEQPPLYFRTTEEMLEEFSYLGMAKAEEVVITNTNLIADMIEKISPVRPDKCPPVLPNSDEDLRNICFEKAHSMYGKPLPKPVEDRLEHELKSIISNGFAVMYIIAQKLVWKSNEDGYLVGSRGSVGSSFVATMAGITEVNPLAPHYYCLNCHYSDFDSEEVKTYGGSSGCDMPDKLCPECGQPLEKDGHDIPFETFLGFFGDKEPDIDLNFSGEYQSKAHDYTEVLFGEGHTFRAGTIGTLAEKTAFGYVKKYFEERGIHKRNAEIDRLIQGCVGVRRTTGQHPGGIIVLPHGENIYSFTPVQRPANDMSSKTTTTHFDYHSIDHNLLKLDILGHDDPTMIKMLEDLTGIDAKKIRLDDQKVLSLFHDVSALGITSKDLDDCELGCLGIPEFGTDFVMQMVKDTKPKSFSDLVKISGLSHGTDVWLNNAQTLIQSGTCTLGTAICTRDDIMIYLIATGVEPGQSFKIMESVRKGKGLTPEMEEAMVTAGVPDWYIWSCKQIKYMFPKAHAAAYVMMAFRIAYFKVYYPLAYYAAYFSIRASAFNYELMCLGKDRLEEHMADYKRRSATLSKKEQDTFKDMRIVQEMYARGFTFLPIDIYRAKAHHFQIIDDKLMPSLSTIDGLGDKAADGVVEAAKQGKFLSRDDFKIRCKVSSTVVDTMAKLGLLGDLPASNQMSLLDFL</sequence>
<dbReference type="Gene3D" id="3.20.20.140">
    <property type="entry name" value="Metal-dependent hydrolases"/>
    <property type="match status" value="2"/>
</dbReference>
<dbReference type="InterPro" id="IPR036397">
    <property type="entry name" value="RNaseH_sf"/>
</dbReference>
<dbReference type="InterPro" id="IPR013520">
    <property type="entry name" value="Ribonucl_H"/>
</dbReference>
<feature type="domain" description="Exonuclease" evidence="13">
    <location>
        <begin position="531"/>
        <end position="696"/>
    </location>
</feature>
<dbReference type="Pfam" id="PF00929">
    <property type="entry name" value="RNase_T"/>
    <property type="match status" value="1"/>
</dbReference>
<dbReference type="GO" id="GO:0006261">
    <property type="term" value="P:DNA-templated DNA replication"/>
    <property type="evidence" value="ECO:0007669"/>
    <property type="project" value="UniProtKB-UniRule"/>
</dbReference>
<dbReference type="InterPro" id="IPR006054">
    <property type="entry name" value="DnaQ"/>
</dbReference>
<dbReference type="GO" id="GO:0003677">
    <property type="term" value="F:DNA binding"/>
    <property type="evidence" value="ECO:0007669"/>
    <property type="project" value="UniProtKB-UniRule"/>
</dbReference>
<dbReference type="InterPro" id="IPR044923">
    <property type="entry name" value="PolC_middle_finger_sf"/>
</dbReference>
<evidence type="ECO:0000256" key="9">
    <source>
        <dbReference type="ARBA" id="ARBA00022932"/>
    </source>
</evidence>
<gene>
    <name evidence="11" type="primary">polC</name>
    <name evidence="15" type="ORF">I5677_14105</name>
</gene>
<feature type="region of interest" description="Disordered" evidence="12">
    <location>
        <begin position="187"/>
        <end position="226"/>
    </location>
</feature>
<dbReference type="InterPro" id="IPR011708">
    <property type="entry name" value="DNA_pol3_alpha_NTPase_dom"/>
</dbReference>
<dbReference type="GO" id="GO:0008408">
    <property type="term" value="F:3'-5' exonuclease activity"/>
    <property type="evidence" value="ECO:0007669"/>
    <property type="project" value="UniProtKB-UniRule"/>
</dbReference>
<dbReference type="InterPro" id="IPR004013">
    <property type="entry name" value="PHP_dom"/>
</dbReference>
<dbReference type="InterPro" id="IPR040982">
    <property type="entry name" value="DNA_pol3_finger"/>
</dbReference>
<dbReference type="GO" id="GO:0005737">
    <property type="term" value="C:cytoplasm"/>
    <property type="evidence" value="ECO:0007669"/>
    <property type="project" value="UniProtKB-SubCell"/>
</dbReference>
<dbReference type="GO" id="GO:0003887">
    <property type="term" value="F:DNA-directed DNA polymerase activity"/>
    <property type="evidence" value="ECO:0007669"/>
    <property type="project" value="UniProtKB-UniRule"/>
</dbReference>
<comment type="subcellular location">
    <subcellularLocation>
        <location evidence="11">Cytoplasm</location>
    </subcellularLocation>
</comment>
<keyword evidence="8 11" id="KW-0269">Exonuclease</keyword>
<feature type="compositionally biased region" description="Low complexity" evidence="12">
    <location>
        <begin position="209"/>
        <end position="224"/>
    </location>
</feature>
<evidence type="ECO:0000256" key="4">
    <source>
        <dbReference type="ARBA" id="ARBA00022695"/>
    </source>
</evidence>
<evidence type="ECO:0000256" key="2">
    <source>
        <dbReference type="ARBA" id="ARBA00022490"/>
    </source>
</evidence>
<dbReference type="Pfam" id="PF14579">
    <property type="entry name" value="HHH_6"/>
    <property type="match status" value="1"/>
</dbReference>
<dbReference type="InterPro" id="IPR004805">
    <property type="entry name" value="DnaE2/DnaE/PolC"/>
</dbReference>
<keyword evidence="5 11" id="KW-0235">DNA replication</keyword>
<protein>
    <recommendedName>
        <fullName evidence="11">DNA polymerase III PolC-type</fullName>
        <shortName evidence="11">PolIII</shortName>
        <ecNumber evidence="11">2.7.7.7</ecNumber>
    </recommendedName>
</protein>
<feature type="domain" description="Polymerase/histidinol phosphatase N-terminal" evidence="14">
    <location>
        <begin position="435"/>
        <end position="514"/>
    </location>
</feature>
<dbReference type="InterPro" id="IPR029460">
    <property type="entry name" value="DNAPol_HHH"/>
</dbReference>
<comment type="catalytic activity">
    <reaction evidence="10 11">
        <text>DNA(n) + a 2'-deoxyribonucleoside 5'-triphosphate = DNA(n+1) + diphosphate</text>
        <dbReference type="Rhea" id="RHEA:22508"/>
        <dbReference type="Rhea" id="RHEA-COMP:17339"/>
        <dbReference type="Rhea" id="RHEA-COMP:17340"/>
        <dbReference type="ChEBI" id="CHEBI:33019"/>
        <dbReference type="ChEBI" id="CHEBI:61560"/>
        <dbReference type="ChEBI" id="CHEBI:173112"/>
        <dbReference type="EC" id="2.7.7.7"/>
    </reaction>
</comment>
<dbReference type="NCBIfam" id="NF001688">
    <property type="entry name" value="PRK00448.1"/>
    <property type="match status" value="1"/>
</dbReference>
<evidence type="ECO:0000313" key="15">
    <source>
        <dbReference type="EMBL" id="MBH1942031.1"/>
    </source>
</evidence>
<keyword evidence="6 11" id="KW-0540">Nuclease</keyword>
<evidence type="ECO:0000256" key="8">
    <source>
        <dbReference type="ARBA" id="ARBA00022839"/>
    </source>
</evidence>
<comment type="similarity">
    <text evidence="11">Belongs to the DNA polymerase type-C family. PolC subfamily.</text>
</comment>
<evidence type="ECO:0000256" key="6">
    <source>
        <dbReference type="ARBA" id="ARBA00022722"/>
    </source>
</evidence>
<dbReference type="FunFam" id="3.30.420.10:FF:000045">
    <property type="entry name" value="3'-5' exonuclease DinG"/>
    <property type="match status" value="1"/>
</dbReference>